<keyword evidence="4" id="KW-1185">Reference proteome</keyword>
<evidence type="ECO:0000259" key="2">
    <source>
        <dbReference type="PROSITE" id="PS50828"/>
    </source>
</evidence>
<dbReference type="InterPro" id="IPR013899">
    <property type="entry name" value="DUF1771"/>
</dbReference>
<dbReference type="SMART" id="SM01162">
    <property type="entry name" value="DUF1771"/>
    <property type="match status" value="1"/>
</dbReference>
<feature type="compositionally biased region" description="Gly residues" evidence="1">
    <location>
        <begin position="1"/>
        <end position="12"/>
    </location>
</feature>
<evidence type="ECO:0000313" key="3">
    <source>
        <dbReference type="EMBL" id="GMN27073.1"/>
    </source>
</evidence>
<dbReference type="InterPro" id="IPR036063">
    <property type="entry name" value="Smr_dom_sf"/>
</dbReference>
<feature type="domain" description="Smr" evidence="2">
    <location>
        <begin position="266"/>
        <end position="390"/>
    </location>
</feature>
<dbReference type="Pfam" id="PF08590">
    <property type="entry name" value="DUF1771"/>
    <property type="match status" value="1"/>
</dbReference>
<comment type="caution">
    <text evidence="3">The sequence shown here is derived from an EMBL/GenBank/DDBJ whole genome shotgun (WGS) entry which is preliminary data.</text>
</comment>
<dbReference type="SUPFAM" id="SSF160443">
    <property type="entry name" value="SMR domain-like"/>
    <property type="match status" value="1"/>
</dbReference>
<gene>
    <name evidence="3" type="ORF">TIFTF001_001513</name>
</gene>
<protein>
    <recommendedName>
        <fullName evidence="2">Smr domain-containing protein</fullName>
    </recommendedName>
</protein>
<dbReference type="PANTHER" id="PTHR47812">
    <property type="entry name" value="SMR (SMALL MUTS RELATED) DOMAIN-CONTAINING PROTEIN"/>
    <property type="match status" value="1"/>
</dbReference>
<organism evidence="3 4">
    <name type="scientific">Ficus carica</name>
    <name type="common">Common fig</name>
    <dbReference type="NCBI Taxonomy" id="3494"/>
    <lineage>
        <taxon>Eukaryota</taxon>
        <taxon>Viridiplantae</taxon>
        <taxon>Streptophyta</taxon>
        <taxon>Embryophyta</taxon>
        <taxon>Tracheophyta</taxon>
        <taxon>Spermatophyta</taxon>
        <taxon>Magnoliopsida</taxon>
        <taxon>eudicotyledons</taxon>
        <taxon>Gunneridae</taxon>
        <taxon>Pentapetalae</taxon>
        <taxon>rosids</taxon>
        <taxon>fabids</taxon>
        <taxon>Rosales</taxon>
        <taxon>Moraceae</taxon>
        <taxon>Ficeae</taxon>
        <taxon>Ficus</taxon>
    </lineage>
</organism>
<sequence>MSFGNGARGGKGWAAFDREQRRKRQGLPQDDDVVEDPFPALPSKHKAGSRITNNSSTRRSSNLSSLDSRSWAHQWESQCEFQSHGLMMIEDQDDIDASPSLHQSLRFDHTANDPSSYSNDDAMNNIIHQNTQHHDHDHDHDHNHNHNHNHDVTATNLHCDSCATVKTVSDDNDMERLSGIPIEPEWEDEYHDDVYLRHRKHALRTMRSASQHSKAATNAFLRGDHVSAHQHSLKAHHQWLAAQTLNSKAANDILAISNSQNDVWKLDLHGLHASEAIHVLQHHLQTIETKLLWNRPVSPSSLQAETTRIVRSHSLESLGCVEEQQQQQQQQQQQNQASLKQKPTSLQVITGVGNHSRGQASLPAAVRGFLVDNGYRFEELKPGVITVRPKFRLLN</sequence>
<accession>A0AA87ZIH1</accession>
<reference evidence="3" key="1">
    <citation type="submission" date="2023-07" db="EMBL/GenBank/DDBJ databases">
        <title>draft genome sequence of fig (Ficus carica).</title>
        <authorList>
            <person name="Takahashi T."/>
            <person name="Nishimura K."/>
        </authorList>
    </citation>
    <scope>NUCLEOTIDE SEQUENCE</scope>
</reference>
<dbReference type="EMBL" id="BTGU01000001">
    <property type="protein sequence ID" value="GMN27073.1"/>
    <property type="molecule type" value="Genomic_DNA"/>
</dbReference>
<feature type="region of interest" description="Disordered" evidence="1">
    <location>
        <begin position="132"/>
        <end position="151"/>
    </location>
</feature>
<dbReference type="PANTHER" id="PTHR47812:SF2">
    <property type="entry name" value="SMR (SMALL MUTS RELATED) DOMAIN-CONTAINING PROTEIN"/>
    <property type="match status" value="1"/>
</dbReference>
<dbReference type="Proteomes" id="UP001187192">
    <property type="component" value="Unassembled WGS sequence"/>
</dbReference>
<proteinExistence type="predicted"/>
<dbReference type="InterPro" id="IPR002625">
    <property type="entry name" value="Smr_dom"/>
</dbReference>
<feature type="compositionally biased region" description="Low complexity" evidence="1">
    <location>
        <begin position="49"/>
        <end position="69"/>
    </location>
</feature>
<dbReference type="PROSITE" id="PS50828">
    <property type="entry name" value="SMR"/>
    <property type="match status" value="1"/>
</dbReference>
<dbReference type="SMART" id="SM00463">
    <property type="entry name" value="SMR"/>
    <property type="match status" value="1"/>
</dbReference>
<evidence type="ECO:0000313" key="4">
    <source>
        <dbReference type="Proteomes" id="UP001187192"/>
    </source>
</evidence>
<name>A0AA87ZIH1_FICCA</name>
<feature type="region of interest" description="Disordered" evidence="1">
    <location>
        <begin position="1"/>
        <end position="69"/>
    </location>
</feature>
<dbReference type="Gene3D" id="3.30.1370.110">
    <property type="match status" value="1"/>
</dbReference>
<dbReference type="AlphaFoldDB" id="A0AA87ZIH1"/>
<evidence type="ECO:0000256" key="1">
    <source>
        <dbReference type="SAM" id="MobiDB-lite"/>
    </source>
</evidence>